<organism evidence="1 2">
    <name type="scientific">Vaccinium darrowii</name>
    <dbReference type="NCBI Taxonomy" id="229202"/>
    <lineage>
        <taxon>Eukaryota</taxon>
        <taxon>Viridiplantae</taxon>
        <taxon>Streptophyta</taxon>
        <taxon>Embryophyta</taxon>
        <taxon>Tracheophyta</taxon>
        <taxon>Spermatophyta</taxon>
        <taxon>Magnoliopsida</taxon>
        <taxon>eudicotyledons</taxon>
        <taxon>Gunneridae</taxon>
        <taxon>Pentapetalae</taxon>
        <taxon>asterids</taxon>
        <taxon>Ericales</taxon>
        <taxon>Ericaceae</taxon>
        <taxon>Vaccinioideae</taxon>
        <taxon>Vaccinieae</taxon>
        <taxon>Vaccinium</taxon>
    </lineage>
</organism>
<accession>A0ACB7ZF91</accession>
<protein>
    <submittedName>
        <fullName evidence="1">Uncharacterized protein</fullName>
    </submittedName>
</protein>
<gene>
    <name evidence="1" type="ORF">Vadar_032078</name>
</gene>
<reference evidence="1 2" key="1">
    <citation type="journal article" date="2021" name="Hortic Res">
        <title>High-quality reference genome and annotation aids understanding of berry development for evergreen blueberry (Vaccinium darrowii).</title>
        <authorList>
            <person name="Yu J."/>
            <person name="Hulse-Kemp A.M."/>
            <person name="Babiker E."/>
            <person name="Staton M."/>
        </authorList>
    </citation>
    <scope>NUCLEOTIDE SEQUENCE [LARGE SCALE GENOMIC DNA]</scope>
    <source>
        <strain evidence="2">cv. NJ 8807/NJ 8810</strain>
        <tissue evidence="1">Young leaf</tissue>
    </source>
</reference>
<comment type="caution">
    <text evidence="1">The sequence shown here is derived from an EMBL/GenBank/DDBJ whole genome shotgun (WGS) entry which is preliminary data.</text>
</comment>
<evidence type="ECO:0000313" key="2">
    <source>
        <dbReference type="Proteomes" id="UP000828048"/>
    </source>
</evidence>
<dbReference type="EMBL" id="CM037162">
    <property type="protein sequence ID" value="KAH7864639.1"/>
    <property type="molecule type" value="Genomic_DNA"/>
</dbReference>
<sequence length="275" mass="30820">MIAIIVISILRSIYHASLAEIDFTVTGGSESSDTMLTPQSAEPMAYVSILNNFPKSVYVSSSAKVFEQLQVLRRITHQLEDGFSWTLLHRSDISQDESLSVAPEIECSKLAVALSILDECFWPIVDQRSGINIIPNVVYNCGSNVPRLNYSGFFTAILEKGDEIISVASIRIHGNHLAELPFIGTRHIYRRQGMCHRLLNALELALHSMNIEKLVIPAISELVETWTSVFGFKPLEEPEKKEMKRMNLIVFPGVGMLQKPLLKQQFTERGGAFDK</sequence>
<keyword evidence="2" id="KW-1185">Reference proteome</keyword>
<dbReference type="Proteomes" id="UP000828048">
    <property type="component" value="Chromosome 12"/>
</dbReference>
<name>A0ACB7ZF91_9ERIC</name>
<proteinExistence type="predicted"/>
<evidence type="ECO:0000313" key="1">
    <source>
        <dbReference type="EMBL" id="KAH7864639.1"/>
    </source>
</evidence>